<feature type="transmembrane region" description="Helical" evidence="1">
    <location>
        <begin position="37"/>
        <end position="56"/>
    </location>
</feature>
<evidence type="ECO:0000313" key="2">
    <source>
        <dbReference type="EMBL" id="NGN67903.1"/>
    </source>
</evidence>
<protein>
    <submittedName>
        <fullName evidence="2">Uncharacterized protein</fullName>
    </submittedName>
</protein>
<sequence length="69" mass="7095">MEVLARLALTLAALMVVGSLLMLGATESGTPERTITLFSLIGGAVAMAASVALIRIGRRRAEPVSNGND</sequence>
<accession>A0A6G4U721</accession>
<organism evidence="2 3">
    <name type="scientific">Streptomyces coryli</name>
    <dbReference type="NCBI Taxonomy" id="1128680"/>
    <lineage>
        <taxon>Bacteria</taxon>
        <taxon>Bacillati</taxon>
        <taxon>Actinomycetota</taxon>
        <taxon>Actinomycetes</taxon>
        <taxon>Kitasatosporales</taxon>
        <taxon>Streptomycetaceae</taxon>
        <taxon>Streptomyces</taxon>
    </lineage>
</organism>
<gene>
    <name evidence="2" type="ORF">G5C51_28895</name>
</gene>
<keyword evidence="1" id="KW-0472">Membrane</keyword>
<name>A0A6G4U721_9ACTN</name>
<keyword evidence="1" id="KW-1133">Transmembrane helix</keyword>
<keyword evidence="3" id="KW-1185">Reference proteome</keyword>
<comment type="caution">
    <text evidence="2">The sequence shown here is derived from an EMBL/GenBank/DDBJ whole genome shotgun (WGS) entry which is preliminary data.</text>
</comment>
<keyword evidence="1" id="KW-0812">Transmembrane</keyword>
<feature type="transmembrane region" description="Helical" evidence="1">
    <location>
        <begin position="7"/>
        <end position="25"/>
    </location>
</feature>
<dbReference type="AlphaFoldDB" id="A0A6G4U721"/>
<evidence type="ECO:0000313" key="3">
    <source>
        <dbReference type="Proteomes" id="UP000481583"/>
    </source>
</evidence>
<dbReference type="RefSeq" id="WP_165241351.1">
    <property type="nucleotide sequence ID" value="NZ_JAAKZV010000170.1"/>
</dbReference>
<proteinExistence type="predicted"/>
<evidence type="ECO:0000256" key="1">
    <source>
        <dbReference type="SAM" id="Phobius"/>
    </source>
</evidence>
<dbReference type="Proteomes" id="UP000481583">
    <property type="component" value="Unassembled WGS sequence"/>
</dbReference>
<dbReference type="EMBL" id="JAAKZV010000170">
    <property type="protein sequence ID" value="NGN67903.1"/>
    <property type="molecule type" value="Genomic_DNA"/>
</dbReference>
<reference evidence="2 3" key="1">
    <citation type="submission" date="2020-02" db="EMBL/GenBank/DDBJ databases">
        <title>Whole-genome analyses of novel actinobacteria.</title>
        <authorList>
            <person name="Sahin N."/>
        </authorList>
    </citation>
    <scope>NUCLEOTIDE SEQUENCE [LARGE SCALE GENOMIC DNA]</scope>
    <source>
        <strain evidence="2 3">A7024</strain>
    </source>
</reference>